<dbReference type="Proteomes" id="UP000198284">
    <property type="component" value="Unassembled WGS sequence"/>
</dbReference>
<name>A0A239LU08_9BURK</name>
<dbReference type="InterPro" id="IPR011604">
    <property type="entry name" value="PDDEXK-like_dom_sf"/>
</dbReference>
<evidence type="ECO:0000313" key="2">
    <source>
        <dbReference type="EMBL" id="SNT33442.1"/>
    </source>
</evidence>
<dbReference type="CDD" id="cd22343">
    <property type="entry name" value="PDDEXK_lambda_exonuclease-like"/>
    <property type="match status" value="1"/>
</dbReference>
<gene>
    <name evidence="2" type="ORF">SAMN06265795_12623</name>
</gene>
<dbReference type="Pfam" id="PF09588">
    <property type="entry name" value="YqaJ"/>
    <property type="match status" value="1"/>
</dbReference>
<dbReference type="InterPro" id="IPR019080">
    <property type="entry name" value="YqaJ_viral_recombinase"/>
</dbReference>
<proteinExistence type="predicted"/>
<accession>A0A239LU08</accession>
<dbReference type="Gene3D" id="3.90.320.10">
    <property type="match status" value="1"/>
</dbReference>
<dbReference type="AlphaFoldDB" id="A0A239LU08"/>
<dbReference type="InterPro" id="IPR011335">
    <property type="entry name" value="Restrct_endonuc-II-like"/>
</dbReference>
<reference evidence="2 3" key="1">
    <citation type="submission" date="2017-06" db="EMBL/GenBank/DDBJ databases">
        <authorList>
            <person name="Kim H.J."/>
            <person name="Triplett B.A."/>
        </authorList>
    </citation>
    <scope>NUCLEOTIDE SEQUENCE [LARGE SCALE GENOMIC DNA]</scope>
    <source>
        <strain evidence="2 3">U15</strain>
    </source>
</reference>
<organism evidence="2 3">
    <name type="scientific">Noviherbaspirillum humi</name>
    <dbReference type="NCBI Taxonomy" id="1688639"/>
    <lineage>
        <taxon>Bacteria</taxon>
        <taxon>Pseudomonadati</taxon>
        <taxon>Pseudomonadota</taxon>
        <taxon>Betaproteobacteria</taxon>
        <taxon>Burkholderiales</taxon>
        <taxon>Oxalobacteraceae</taxon>
        <taxon>Noviherbaspirillum</taxon>
    </lineage>
</organism>
<dbReference type="RefSeq" id="WP_089401613.1">
    <property type="nucleotide sequence ID" value="NZ_FZOT01000026.1"/>
</dbReference>
<dbReference type="PANTHER" id="PTHR46609">
    <property type="entry name" value="EXONUCLEASE, PHAGE-TYPE/RECB, C-TERMINAL DOMAIN-CONTAINING PROTEIN"/>
    <property type="match status" value="1"/>
</dbReference>
<dbReference type="EMBL" id="FZOT01000026">
    <property type="protein sequence ID" value="SNT33442.1"/>
    <property type="molecule type" value="Genomic_DNA"/>
</dbReference>
<protein>
    <submittedName>
        <fullName evidence="2">Exodeoxyribonuclease (Lambda-induced)</fullName>
    </submittedName>
</protein>
<keyword evidence="3" id="KW-1185">Reference proteome</keyword>
<evidence type="ECO:0000313" key="3">
    <source>
        <dbReference type="Proteomes" id="UP000198284"/>
    </source>
</evidence>
<sequence>MIFHNHDQGSEEWLKCRAGVITASRFKDARDRLKPLKGETTGKPSAKCIGYAAQVAVERIAGRPIDKVFEKWQMREGKEQEPLARLAYEAKTGHLVEETGFITTDDNLFGYSPDGLVDEDGLVEIKTILSGDVALKVCGYRDLSGYMDQCLGGLWLTGRKWIDLVIWCPALEPIGRHLTVHHIERDDDVINTLESELMEFAALVTESERLLRQEAA</sequence>
<dbReference type="PANTHER" id="PTHR46609:SF8">
    <property type="entry name" value="YQAJ VIRAL RECOMBINASE DOMAIN-CONTAINING PROTEIN"/>
    <property type="match status" value="1"/>
</dbReference>
<feature type="domain" description="YqaJ viral recombinase" evidence="1">
    <location>
        <begin position="12"/>
        <end position="159"/>
    </location>
</feature>
<dbReference type="InterPro" id="IPR051703">
    <property type="entry name" value="NF-kappa-B_Signaling_Reg"/>
</dbReference>
<dbReference type="OrthoDB" id="1245848at2"/>
<dbReference type="SUPFAM" id="SSF52980">
    <property type="entry name" value="Restriction endonuclease-like"/>
    <property type="match status" value="1"/>
</dbReference>
<evidence type="ECO:0000259" key="1">
    <source>
        <dbReference type="Pfam" id="PF09588"/>
    </source>
</evidence>